<dbReference type="Proteomes" id="UP000193335">
    <property type="component" value="Unassembled WGS sequence"/>
</dbReference>
<dbReference type="EMBL" id="NAFL01000239">
    <property type="protein sequence ID" value="OSJ33663.1"/>
    <property type="molecule type" value="Genomic_DNA"/>
</dbReference>
<name>A0A1Y2JTD3_BRAJP</name>
<gene>
    <name evidence="3" type="ORF">BSZ19_14585</name>
</gene>
<organism evidence="3 4">
    <name type="scientific">Bradyrhizobium japonicum</name>
    <dbReference type="NCBI Taxonomy" id="375"/>
    <lineage>
        <taxon>Bacteria</taxon>
        <taxon>Pseudomonadati</taxon>
        <taxon>Pseudomonadota</taxon>
        <taxon>Alphaproteobacteria</taxon>
        <taxon>Hyphomicrobiales</taxon>
        <taxon>Nitrobacteraceae</taxon>
        <taxon>Bradyrhizobium</taxon>
    </lineage>
</organism>
<reference evidence="3 4" key="1">
    <citation type="submission" date="2017-03" db="EMBL/GenBank/DDBJ databases">
        <title>Whole genome sequences of fourteen strains of Bradyrhizobium canariense and one strain of Bradyrhizobium japonicum isolated from Lupinus (Papilionoideae: Genisteae) species in Algeria.</title>
        <authorList>
            <person name="Crovadore J."/>
            <person name="Chekireb D."/>
            <person name="Brachmann A."/>
            <person name="Chablais R."/>
            <person name="Cochard B."/>
            <person name="Lefort F."/>
        </authorList>
    </citation>
    <scope>NUCLEOTIDE SEQUENCE [LARGE SCALE GENOMIC DNA]</scope>
    <source>
        <strain evidence="3 4">UBMA197</strain>
    </source>
</reference>
<protein>
    <recommendedName>
        <fullName evidence="2">DUF6647 domain-containing protein</fullName>
    </recommendedName>
</protein>
<dbReference type="RefSeq" id="WP_085400294.1">
    <property type="nucleotide sequence ID" value="NZ_NAFL01000239.1"/>
</dbReference>
<feature type="domain" description="DUF6647" evidence="2">
    <location>
        <begin position="42"/>
        <end position="195"/>
    </location>
</feature>
<evidence type="ECO:0000313" key="3">
    <source>
        <dbReference type="EMBL" id="OSJ33663.1"/>
    </source>
</evidence>
<dbReference type="Pfam" id="PF20352">
    <property type="entry name" value="DUF6647"/>
    <property type="match status" value="1"/>
</dbReference>
<evidence type="ECO:0000313" key="4">
    <source>
        <dbReference type="Proteomes" id="UP000193335"/>
    </source>
</evidence>
<feature type="chain" id="PRO_5010988386" description="DUF6647 domain-containing protein" evidence="1">
    <location>
        <begin position="23"/>
        <end position="197"/>
    </location>
</feature>
<sequence>MFKQFLLVAAIASLTLATSSKADCEYALERGASAESRSVSLHPDAAQLAEALLDDIVTWLSSNFDLPAIKQRPVIEFASKMELARLRARDRTSSQGFMESDGQLAQREVVALYDNETRTILLPDDWGGTSPTDQSVLVHEMVHHLQNVGGLKFVCPQAREKLAYLAQDKWLERFGLSLENEFDVDMFTVLITSACMY</sequence>
<proteinExistence type="predicted"/>
<comment type="caution">
    <text evidence="3">The sequence shown here is derived from an EMBL/GenBank/DDBJ whole genome shotgun (WGS) entry which is preliminary data.</text>
</comment>
<dbReference type="AlphaFoldDB" id="A0A1Y2JTD3"/>
<keyword evidence="1" id="KW-0732">Signal</keyword>
<evidence type="ECO:0000259" key="2">
    <source>
        <dbReference type="Pfam" id="PF20352"/>
    </source>
</evidence>
<feature type="signal peptide" evidence="1">
    <location>
        <begin position="1"/>
        <end position="22"/>
    </location>
</feature>
<accession>A0A1Y2JTD3</accession>
<evidence type="ECO:0000256" key="1">
    <source>
        <dbReference type="SAM" id="SignalP"/>
    </source>
</evidence>
<dbReference type="InterPro" id="IPR046589">
    <property type="entry name" value="DUF6647"/>
</dbReference>